<protein>
    <submittedName>
        <fullName evidence="1">Uncharacterized protein</fullName>
    </submittedName>
</protein>
<sequence>MTQRPLIAFQLAADAAYARMCTAMVHAIRHFHPDAPVRLYRPEADREAFAHLEGKAELLPPPPSTLPFGEFHPLIWTKMEAAAWEGPDVVVVLDPDQILYRPMRELCERFWASDADFGSTTDDEDVRHQFRQLPAILEPVADRAGISSGTMLIRPSARFYASLREVAENFAQHAKYPDQAVLNVLAYVTGRWMYFDEVLQMPHLSPGILDEAHDACLIHFYTPRPACFGASPRRAKEESFAEACAEFAELTGRPYPEQRVERDFLVRLENRLAKAG</sequence>
<evidence type="ECO:0000313" key="2">
    <source>
        <dbReference type="Proteomes" id="UP000645257"/>
    </source>
</evidence>
<gene>
    <name evidence="1" type="ORF">GCM10011289_30340</name>
</gene>
<comment type="caution">
    <text evidence="1">The sequence shown here is derived from an EMBL/GenBank/DDBJ whole genome shotgun (WGS) entry which is preliminary data.</text>
</comment>
<dbReference type="InterPro" id="IPR029044">
    <property type="entry name" value="Nucleotide-diphossugar_trans"/>
</dbReference>
<reference evidence="1" key="1">
    <citation type="journal article" date="2014" name="Int. J. Syst. Evol. Microbiol.">
        <title>Complete genome sequence of Corynebacterium casei LMG S-19264T (=DSM 44701T), isolated from a smear-ripened cheese.</title>
        <authorList>
            <consortium name="US DOE Joint Genome Institute (JGI-PGF)"/>
            <person name="Walter F."/>
            <person name="Albersmeier A."/>
            <person name="Kalinowski J."/>
            <person name="Ruckert C."/>
        </authorList>
    </citation>
    <scope>NUCLEOTIDE SEQUENCE</scope>
    <source>
        <strain evidence="1">KCTC 32182</strain>
    </source>
</reference>
<evidence type="ECO:0000313" key="1">
    <source>
        <dbReference type="EMBL" id="GGY24652.1"/>
    </source>
</evidence>
<organism evidence="1 2">
    <name type="scientific">Paludibacterium paludis</name>
    <dbReference type="NCBI Taxonomy" id="1225769"/>
    <lineage>
        <taxon>Bacteria</taxon>
        <taxon>Pseudomonadati</taxon>
        <taxon>Pseudomonadota</taxon>
        <taxon>Betaproteobacteria</taxon>
        <taxon>Neisseriales</taxon>
        <taxon>Chromobacteriaceae</taxon>
        <taxon>Paludibacterium</taxon>
    </lineage>
</organism>
<reference evidence="1" key="2">
    <citation type="submission" date="2020-09" db="EMBL/GenBank/DDBJ databases">
        <authorList>
            <person name="Sun Q."/>
            <person name="Kim S."/>
        </authorList>
    </citation>
    <scope>NUCLEOTIDE SEQUENCE</scope>
    <source>
        <strain evidence="1">KCTC 32182</strain>
    </source>
</reference>
<proteinExistence type="predicted"/>
<dbReference type="SUPFAM" id="SSF53448">
    <property type="entry name" value="Nucleotide-diphospho-sugar transferases"/>
    <property type="match status" value="1"/>
</dbReference>
<name>A0A918P663_9NEIS</name>
<dbReference type="RefSeq" id="WP_189535869.1">
    <property type="nucleotide sequence ID" value="NZ_BMYX01000020.1"/>
</dbReference>
<keyword evidence="2" id="KW-1185">Reference proteome</keyword>
<dbReference type="AlphaFoldDB" id="A0A918P663"/>
<dbReference type="Gene3D" id="3.90.550.10">
    <property type="entry name" value="Spore Coat Polysaccharide Biosynthesis Protein SpsA, Chain A"/>
    <property type="match status" value="1"/>
</dbReference>
<accession>A0A918P663</accession>
<dbReference type="Proteomes" id="UP000645257">
    <property type="component" value="Unassembled WGS sequence"/>
</dbReference>
<dbReference type="EMBL" id="BMYX01000020">
    <property type="protein sequence ID" value="GGY24652.1"/>
    <property type="molecule type" value="Genomic_DNA"/>
</dbReference>